<dbReference type="Proteomes" id="UP001595823">
    <property type="component" value="Unassembled WGS sequence"/>
</dbReference>
<feature type="region of interest" description="Disordered" evidence="1">
    <location>
        <begin position="116"/>
        <end position="155"/>
    </location>
</feature>
<dbReference type="EMBL" id="JBHSDK010000012">
    <property type="protein sequence ID" value="MFC4335261.1"/>
    <property type="molecule type" value="Genomic_DNA"/>
</dbReference>
<keyword evidence="3" id="KW-1185">Reference proteome</keyword>
<comment type="caution">
    <text evidence="2">The sequence shown here is derived from an EMBL/GenBank/DDBJ whole genome shotgun (WGS) entry which is preliminary data.</text>
</comment>
<evidence type="ECO:0000256" key="1">
    <source>
        <dbReference type="SAM" id="MobiDB-lite"/>
    </source>
</evidence>
<organism evidence="2 3">
    <name type="scientific">Salininema proteolyticum</name>
    <dbReference type="NCBI Taxonomy" id="1607685"/>
    <lineage>
        <taxon>Bacteria</taxon>
        <taxon>Bacillati</taxon>
        <taxon>Actinomycetota</taxon>
        <taxon>Actinomycetes</taxon>
        <taxon>Glycomycetales</taxon>
        <taxon>Glycomycetaceae</taxon>
        <taxon>Salininema</taxon>
    </lineage>
</organism>
<evidence type="ECO:0000313" key="2">
    <source>
        <dbReference type="EMBL" id="MFC4335261.1"/>
    </source>
</evidence>
<name>A0ABV8TY02_9ACTN</name>
<sequence length="192" mass="20468">MESLSELHKVFTIVAARDHAAVLADAQATYRAMMGLYEALGTKAEEAATHVRAAMEPGGGVPFTVTVKERNDPELFNAPGHFNAENQGTDEDQGKTKLQQFARRLVKKTDGLAKASKELTSGATNDAGRYNPTGGQTQATTQQPEPILSGPSYPDVKVSDTIGTVVVTSVVAVEAASRLLKRKRKKGNDGTQ</sequence>
<dbReference type="RefSeq" id="WP_380619802.1">
    <property type="nucleotide sequence ID" value="NZ_JBHSDK010000012.1"/>
</dbReference>
<evidence type="ECO:0000313" key="3">
    <source>
        <dbReference type="Proteomes" id="UP001595823"/>
    </source>
</evidence>
<proteinExistence type="predicted"/>
<accession>A0ABV8TY02</accession>
<protein>
    <submittedName>
        <fullName evidence="2">Uncharacterized protein</fullName>
    </submittedName>
</protein>
<reference evidence="3" key="1">
    <citation type="journal article" date="2019" name="Int. J. Syst. Evol. Microbiol.">
        <title>The Global Catalogue of Microorganisms (GCM) 10K type strain sequencing project: providing services to taxonomists for standard genome sequencing and annotation.</title>
        <authorList>
            <consortium name="The Broad Institute Genomics Platform"/>
            <consortium name="The Broad Institute Genome Sequencing Center for Infectious Disease"/>
            <person name="Wu L."/>
            <person name="Ma J."/>
        </authorList>
    </citation>
    <scope>NUCLEOTIDE SEQUENCE [LARGE SCALE GENOMIC DNA]</scope>
    <source>
        <strain evidence="3">IBRC-M 10908</strain>
    </source>
</reference>
<feature type="compositionally biased region" description="Low complexity" evidence="1">
    <location>
        <begin position="133"/>
        <end position="143"/>
    </location>
</feature>
<gene>
    <name evidence="2" type="ORF">ACFPET_08635</name>
</gene>